<proteinExistence type="predicted"/>
<evidence type="ECO:0000313" key="2">
    <source>
        <dbReference type="Proteomes" id="UP001156694"/>
    </source>
</evidence>
<evidence type="ECO:0000313" key="1">
    <source>
        <dbReference type="EMBL" id="GLQ34670.1"/>
    </source>
</evidence>
<keyword evidence="2" id="KW-1185">Reference proteome</keyword>
<dbReference type="RefSeq" id="WP_284376568.1">
    <property type="nucleotide sequence ID" value="NZ_BSNN01000002.1"/>
</dbReference>
<comment type="caution">
    <text evidence="1">The sequence shown here is derived from an EMBL/GenBank/DDBJ whole genome shotgun (WGS) entry which is preliminary data.</text>
</comment>
<dbReference type="Proteomes" id="UP001156694">
    <property type="component" value="Unassembled WGS sequence"/>
</dbReference>
<name>A0ABQ5VTB4_9RHOB</name>
<organism evidence="1 2">
    <name type="scientific">Amylibacter marinus</name>
    <dbReference type="NCBI Taxonomy" id="1475483"/>
    <lineage>
        <taxon>Bacteria</taxon>
        <taxon>Pseudomonadati</taxon>
        <taxon>Pseudomonadota</taxon>
        <taxon>Alphaproteobacteria</taxon>
        <taxon>Rhodobacterales</taxon>
        <taxon>Paracoccaceae</taxon>
        <taxon>Amylibacter</taxon>
    </lineage>
</organism>
<reference evidence="2" key="1">
    <citation type="journal article" date="2019" name="Int. J. Syst. Evol. Microbiol.">
        <title>The Global Catalogue of Microorganisms (GCM) 10K type strain sequencing project: providing services to taxonomists for standard genome sequencing and annotation.</title>
        <authorList>
            <consortium name="The Broad Institute Genomics Platform"/>
            <consortium name="The Broad Institute Genome Sequencing Center for Infectious Disease"/>
            <person name="Wu L."/>
            <person name="Ma J."/>
        </authorList>
    </citation>
    <scope>NUCLEOTIDE SEQUENCE [LARGE SCALE GENOMIC DNA]</scope>
    <source>
        <strain evidence="2">NBRC 110140</strain>
    </source>
</reference>
<protein>
    <submittedName>
        <fullName evidence="1">Uncharacterized protein</fullName>
    </submittedName>
</protein>
<sequence>MPDDIYAIRHFVRLNTAPHLQILRLAIDVSTTYRPKDFNNFPMKLSVPRKPITPYQTLWEGFLSVAPF</sequence>
<accession>A0ABQ5VTB4</accession>
<dbReference type="EMBL" id="BSNN01000002">
    <property type="protein sequence ID" value="GLQ34670.1"/>
    <property type="molecule type" value="Genomic_DNA"/>
</dbReference>
<gene>
    <name evidence="1" type="ORF">GCM10007939_09530</name>
</gene>